<comment type="caution">
    <text evidence="1">The sequence shown here is derived from an EMBL/GenBank/DDBJ whole genome shotgun (WGS) entry which is preliminary data.</text>
</comment>
<dbReference type="EMBL" id="CAJVPV010003827">
    <property type="protein sequence ID" value="CAG8560754.1"/>
    <property type="molecule type" value="Genomic_DNA"/>
</dbReference>
<dbReference type="OrthoDB" id="6247875at2759"/>
<evidence type="ECO:0000313" key="2">
    <source>
        <dbReference type="Proteomes" id="UP000789342"/>
    </source>
</evidence>
<organism evidence="1 2">
    <name type="scientific">Acaulospora morrowiae</name>
    <dbReference type="NCBI Taxonomy" id="94023"/>
    <lineage>
        <taxon>Eukaryota</taxon>
        <taxon>Fungi</taxon>
        <taxon>Fungi incertae sedis</taxon>
        <taxon>Mucoromycota</taxon>
        <taxon>Glomeromycotina</taxon>
        <taxon>Glomeromycetes</taxon>
        <taxon>Diversisporales</taxon>
        <taxon>Acaulosporaceae</taxon>
        <taxon>Acaulospora</taxon>
    </lineage>
</organism>
<dbReference type="AlphaFoldDB" id="A0A9N9BC99"/>
<dbReference type="Proteomes" id="UP000789342">
    <property type="component" value="Unassembled WGS sequence"/>
</dbReference>
<accession>A0A9N9BC99</accession>
<protein>
    <submittedName>
        <fullName evidence="1">10085_t:CDS:1</fullName>
    </submittedName>
</protein>
<dbReference type="InterPro" id="IPR036910">
    <property type="entry name" value="HMG_box_dom_sf"/>
</dbReference>
<name>A0A9N9BC99_9GLOM</name>
<proteinExistence type="predicted"/>
<evidence type="ECO:0000313" key="1">
    <source>
        <dbReference type="EMBL" id="CAG8560754.1"/>
    </source>
</evidence>
<sequence>MSNENKKSQQKRLRVDIPSDLDLDRVYNPRYPVLQLMSTRRKPRPAGNPPRPPNSYFLLKNCYMLEVRSLGLKYTMPELCIQSRRVWKECPQEVKDRYEVLQHQVQCIHNELYPGYKFRPKKRKTFKMHVFPDNNKMSDNISSFSTTNYLNSSPSDYLPSESECSPVIPGEDFGPKTPETLETLETQSISSSSDENTDSSAGLENEMFEVSQYHYLFDAPYPSGSYGFAEAPYEVYTYPDEWINIFTPQPYQSIEFRNF</sequence>
<reference evidence="1" key="1">
    <citation type="submission" date="2021-06" db="EMBL/GenBank/DDBJ databases">
        <authorList>
            <person name="Kallberg Y."/>
            <person name="Tangrot J."/>
            <person name="Rosling A."/>
        </authorList>
    </citation>
    <scope>NUCLEOTIDE SEQUENCE</scope>
    <source>
        <strain evidence="1">CL551</strain>
    </source>
</reference>
<gene>
    <name evidence="1" type="ORF">AMORRO_LOCUS6008</name>
</gene>
<keyword evidence="2" id="KW-1185">Reference proteome</keyword>
<dbReference type="SUPFAM" id="SSF47095">
    <property type="entry name" value="HMG-box"/>
    <property type="match status" value="1"/>
</dbReference>
<dbReference type="Gene3D" id="1.10.30.10">
    <property type="entry name" value="High mobility group box domain"/>
    <property type="match status" value="1"/>
</dbReference>